<dbReference type="RefSeq" id="XP_007407784.1">
    <property type="nucleotide sequence ID" value="XM_007407722.1"/>
</dbReference>
<dbReference type="KEGG" id="mlr:MELLADRAFT_115893"/>
<dbReference type="VEuPathDB" id="FungiDB:MELLADRAFT_115893"/>
<feature type="domain" description="TRP C-terminal" evidence="3">
    <location>
        <begin position="513"/>
        <end position="721"/>
    </location>
</feature>
<keyword evidence="2" id="KW-0472">Membrane</keyword>
<dbReference type="HOGENOM" id="CLU_282856_0_0_1"/>
<dbReference type="AlphaFoldDB" id="F4RFH8"/>
<feature type="region of interest" description="Disordered" evidence="1">
    <location>
        <begin position="912"/>
        <end position="1103"/>
    </location>
</feature>
<sequence>MRSRLSIKSINIINILVISFNNIIQAEPLNPRFTSCISQHSDSISTSDQLINFHQLFTQLDHSTLSHQPILRFSLHGNVSTQSLGYSSRTNFLATLITESSVLNFQTFFNQSALCSSIRTPNYLASNFSTPTTPDQSNSSLASNSGCPYGPGDLALGFSIPLTSTFPFTSISTQLHLLDTSTPALTLACVQFDSTPYYPHQFYYKIIFWIPVALTITYLIASWTARIWAAKISEQLDHEARVATSISDPYNPANFDSMPHWALIWWNTWAGQGLLVSGALLRFATPSARDIIWHAQFVTCLGLFAVQWPDFFYPIVAQTAWSTLVFNSSFINSFRSSSHLPVDALATPPYDPPSPFVTQMDDPQSPIYLNRNLPNQLLNLRPESPGFERWAKILGIQSTQVFGTSAVFFGIICGVAIVWGVICYIIDVSISCLNHRKEMAATEIDDGVGYESRDGRAPSKELEDIVRDGSTSAQSPWWQPKLSGGFREKSPKRPPQRRLSGIGPKGFSRFTHASAWRLHWASLQGNLTRIILLFYYPMISFASYQLSLFGTASTSSIAVAVVFLFLFVSVPVLQIYRIKKRTPVQLLDDLPTILALGPLYNTYADRNEIFIAVRLCSALVVGIALGASQSMAIIHAVVLLVAEMTETTLTSLWLPWGDGAAMAPLSFVFSVSRIITAVILVVLTPTVSLGSIATGWLTYVILLLQAIVFLLLLLMLLVKIVELGLRLIAHIPFDETRSTRSGGLKGAIRRWDRNGNRTTRHGRAAAIAARRRRRRRIKQSGSTSLGLGIKQPSNTLPPRTSIQFLDGQLKGSVSGLSTSHPLIRQEQDDMRNRINVLSHGHQSPVGMIGMNDDDGNIMSAMSQGPWLRTQPPFELNTIPSAHHESHHPVHTPPKPPPTTAVASSGFAVVRGGRATEKTPYEVHDDGRRRDYPPMAHQAPSTSGFSSFTGSGNRTTTNLFDQPDHHTTSPRIENQKKKIARKNKRTMWRIGGLSNRRRNESSSEDDETTEEEEEEDDEPREGKSRIGRLFGNWKRSSTTYQRRSSTEDELIEEEGNVEPTSSGGGGGTKTFEVVRQPRLKPSPALVHTPVTSLGLGGGGDDTDL</sequence>
<feature type="domain" description="TRP C-terminal" evidence="3">
    <location>
        <begin position="284"/>
        <end position="424"/>
    </location>
</feature>
<feature type="compositionally biased region" description="Gly residues" evidence="1">
    <location>
        <begin position="1093"/>
        <end position="1103"/>
    </location>
</feature>
<dbReference type="PANTHER" id="PTHR31145:SF6">
    <property type="entry name" value="INTEGRAL MEMBRANE PROTEIN (AFU_ORTHOLOGUE AFUA_7G01610)"/>
    <property type="match status" value="1"/>
</dbReference>
<gene>
    <name evidence="4" type="ORF">MELLADRAFT_115893</name>
</gene>
<accession>F4RFH8</accession>
<feature type="region of interest" description="Disordered" evidence="1">
    <location>
        <begin position="882"/>
        <end position="901"/>
    </location>
</feature>
<feature type="transmembrane region" description="Helical" evidence="2">
    <location>
        <begin position="696"/>
        <end position="718"/>
    </location>
</feature>
<dbReference type="OrthoDB" id="5312224at2759"/>
<feature type="transmembrane region" description="Helical" evidence="2">
    <location>
        <begin position="291"/>
        <end position="308"/>
    </location>
</feature>
<dbReference type="STRING" id="747676.F4RFH8"/>
<evidence type="ECO:0000259" key="3">
    <source>
        <dbReference type="Pfam" id="PF06011"/>
    </source>
</evidence>
<reference evidence="5" key="1">
    <citation type="journal article" date="2011" name="Proc. Natl. Acad. Sci. U.S.A.">
        <title>Obligate biotrophy features unraveled by the genomic analysis of rust fungi.</title>
        <authorList>
            <person name="Duplessis S."/>
            <person name="Cuomo C.A."/>
            <person name="Lin Y.-C."/>
            <person name="Aerts A."/>
            <person name="Tisserant E."/>
            <person name="Veneault-Fourrey C."/>
            <person name="Joly D.L."/>
            <person name="Hacquard S."/>
            <person name="Amselem J."/>
            <person name="Cantarel B.L."/>
            <person name="Chiu R."/>
            <person name="Coutinho P.M."/>
            <person name="Feau N."/>
            <person name="Field M."/>
            <person name="Frey P."/>
            <person name="Gelhaye E."/>
            <person name="Goldberg J."/>
            <person name="Grabherr M.G."/>
            <person name="Kodira C.D."/>
            <person name="Kohler A."/>
            <person name="Kuees U."/>
            <person name="Lindquist E.A."/>
            <person name="Lucas S.M."/>
            <person name="Mago R."/>
            <person name="Mauceli E."/>
            <person name="Morin E."/>
            <person name="Murat C."/>
            <person name="Pangilinan J.L."/>
            <person name="Park R."/>
            <person name="Pearson M."/>
            <person name="Quesneville H."/>
            <person name="Rouhier N."/>
            <person name="Sakthikumar S."/>
            <person name="Salamov A.A."/>
            <person name="Schmutz J."/>
            <person name="Selles B."/>
            <person name="Shapiro H."/>
            <person name="Tanguay P."/>
            <person name="Tuskan G.A."/>
            <person name="Henrissat B."/>
            <person name="Van de Peer Y."/>
            <person name="Rouze P."/>
            <person name="Ellis J.G."/>
            <person name="Dodds P.N."/>
            <person name="Schein J.E."/>
            <person name="Zhong S."/>
            <person name="Hamelin R.C."/>
            <person name="Grigoriev I.V."/>
            <person name="Szabo L.J."/>
            <person name="Martin F."/>
        </authorList>
    </citation>
    <scope>NUCLEOTIDE SEQUENCE [LARGE SCALE GENOMIC DNA]</scope>
    <source>
        <strain evidence="5">98AG31 / pathotype 3-4-7</strain>
    </source>
</reference>
<feature type="compositionally biased region" description="Acidic residues" evidence="1">
    <location>
        <begin position="1046"/>
        <end position="1055"/>
    </location>
</feature>
<keyword evidence="2" id="KW-1133">Transmembrane helix</keyword>
<feature type="compositionally biased region" description="Basic residues" evidence="1">
    <location>
        <begin position="976"/>
        <end position="986"/>
    </location>
</feature>
<dbReference type="PANTHER" id="PTHR31145">
    <property type="entry name" value="INTEGRAL MEMBRANE PROTEIN (AFU_ORTHOLOGUE AFUA_7G01610)"/>
    <property type="match status" value="1"/>
</dbReference>
<feature type="transmembrane region" description="Helical" evidence="2">
    <location>
        <begin position="527"/>
        <end position="546"/>
    </location>
</feature>
<dbReference type="Pfam" id="PF06011">
    <property type="entry name" value="TRP"/>
    <property type="match status" value="2"/>
</dbReference>
<organism evidence="5">
    <name type="scientific">Melampsora larici-populina (strain 98AG31 / pathotype 3-4-7)</name>
    <name type="common">Poplar leaf rust fungus</name>
    <dbReference type="NCBI Taxonomy" id="747676"/>
    <lineage>
        <taxon>Eukaryota</taxon>
        <taxon>Fungi</taxon>
        <taxon>Dikarya</taxon>
        <taxon>Basidiomycota</taxon>
        <taxon>Pucciniomycotina</taxon>
        <taxon>Pucciniomycetes</taxon>
        <taxon>Pucciniales</taxon>
        <taxon>Melampsoraceae</taxon>
        <taxon>Melampsora</taxon>
    </lineage>
</organism>
<feature type="compositionally biased region" description="Acidic residues" evidence="1">
    <location>
        <begin position="1001"/>
        <end position="1018"/>
    </location>
</feature>
<feature type="transmembrane region" description="Helical" evidence="2">
    <location>
        <begin position="552"/>
        <end position="573"/>
    </location>
</feature>
<feature type="transmembrane region" description="Helical" evidence="2">
    <location>
        <begin position="662"/>
        <end position="684"/>
    </location>
</feature>
<evidence type="ECO:0000256" key="2">
    <source>
        <dbReference type="SAM" id="Phobius"/>
    </source>
</evidence>
<evidence type="ECO:0000313" key="5">
    <source>
        <dbReference type="Proteomes" id="UP000001072"/>
    </source>
</evidence>
<evidence type="ECO:0000256" key="1">
    <source>
        <dbReference type="SAM" id="MobiDB-lite"/>
    </source>
</evidence>
<evidence type="ECO:0000313" key="4">
    <source>
        <dbReference type="EMBL" id="EGG08810.1"/>
    </source>
</evidence>
<dbReference type="eggNOG" id="ENOG502R2RV">
    <property type="taxonomic scope" value="Eukaryota"/>
</dbReference>
<dbReference type="GO" id="GO:0016020">
    <property type="term" value="C:membrane"/>
    <property type="evidence" value="ECO:0007669"/>
    <property type="project" value="TreeGrafter"/>
</dbReference>
<keyword evidence="5" id="KW-1185">Reference proteome</keyword>
<dbReference type="Proteomes" id="UP000001072">
    <property type="component" value="Unassembled WGS sequence"/>
</dbReference>
<feature type="compositionally biased region" description="Basic and acidic residues" evidence="1">
    <location>
        <begin position="913"/>
        <end position="931"/>
    </location>
</feature>
<feature type="region of interest" description="Disordered" evidence="1">
    <location>
        <begin position="470"/>
        <end position="501"/>
    </location>
</feature>
<dbReference type="InterPro" id="IPR040241">
    <property type="entry name" value="TRP_Flc/Pkd2-like"/>
</dbReference>
<dbReference type="GO" id="GO:0055085">
    <property type="term" value="P:transmembrane transport"/>
    <property type="evidence" value="ECO:0007669"/>
    <property type="project" value="TreeGrafter"/>
</dbReference>
<dbReference type="InParanoid" id="F4RFH8"/>
<name>F4RFH8_MELLP</name>
<dbReference type="InterPro" id="IPR010308">
    <property type="entry name" value="TRP_C"/>
</dbReference>
<feature type="transmembrane region" description="Helical" evidence="2">
    <location>
        <begin position="202"/>
        <end position="221"/>
    </location>
</feature>
<protein>
    <recommendedName>
        <fullName evidence="3">TRP C-terminal domain-containing protein</fullName>
    </recommendedName>
</protein>
<keyword evidence="2" id="KW-0812">Transmembrane</keyword>
<dbReference type="GeneID" id="18925712"/>
<feature type="transmembrane region" description="Helical" evidence="2">
    <location>
        <begin position="615"/>
        <end position="642"/>
    </location>
</feature>
<feature type="transmembrane region" description="Helical" evidence="2">
    <location>
        <begin position="406"/>
        <end position="426"/>
    </location>
</feature>
<dbReference type="EMBL" id="GL883099">
    <property type="protein sequence ID" value="EGG08810.1"/>
    <property type="molecule type" value="Genomic_DNA"/>
</dbReference>
<feature type="compositionally biased region" description="Low complexity" evidence="1">
    <location>
        <begin position="940"/>
        <end position="957"/>
    </location>
</feature>
<feature type="transmembrane region" description="Helical" evidence="2">
    <location>
        <begin position="264"/>
        <end position="284"/>
    </location>
</feature>
<proteinExistence type="predicted"/>